<dbReference type="GO" id="GO:0003725">
    <property type="term" value="F:double-stranded RNA binding"/>
    <property type="evidence" value="ECO:0007669"/>
    <property type="project" value="InterPro"/>
</dbReference>
<dbReference type="GO" id="GO:0061710">
    <property type="term" value="F:L-threonylcarbamoyladenylate synthase"/>
    <property type="evidence" value="ECO:0007669"/>
    <property type="project" value="UniProtKB-EC"/>
</dbReference>
<evidence type="ECO:0000256" key="5">
    <source>
        <dbReference type="ARBA" id="ARBA00022695"/>
    </source>
</evidence>
<dbReference type="InterPro" id="IPR023535">
    <property type="entry name" value="TC-AMP_synthase"/>
</dbReference>
<dbReference type="GO" id="GO:0000049">
    <property type="term" value="F:tRNA binding"/>
    <property type="evidence" value="ECO:0007669"/>
    <property type="project" value="TreeGrafter"/>
</dbReference>
<keyword evidence="5 9" id="KW-0548">Nucleotidyltransferase</keyword>
<evidence type="ECO:0000256" key="3">
    <source>
        <dbReference type="ARBA" id="ARBA00022679"/>
    </source>
</evidence>
<evidence type="ECO:0000256" key="1">
    <source>
        <dbReference type="ARBA" id="ARBA00004496"/>
    </source>
</evidence>
<feature type="domain" description="YrdC-like" evidence="10">
    <location>
        <begin position="5"/>
        <end position="188"/>
    </location>
</feature>
<dbReference type="GO" id="GO:0005524">
    <property type="term" value="F:ATP binding"/>
    <property type="evidence" value="ECO:0007669"/>
    <property type="project" value="UniProtKB-UniRule"/>
</dbReference>
<dbReference type="HAMAP" id="MF_01852">
    <property type="entry name" value="TsaC"/>
    <property type="match status" value="1"/>
</dbReference>
<dbReference type="Proteomes" id="UP000216020">
    <property type="component" value="Unassembled WGS sequence"/>
</dbReference>
<comment type="caution">
    <text evidence="11">The sequence shown here is derived from an EMBL/GenBank/DDBJ whole genome shotgun (WGS) entry which is preliminary data.</text>
</comment>
<protein>
    <recommendedName>
        <fullName evidence="9">Threonylcarbamoyl-AMP synthase</fullName>
        <shortName evidence="9">TC-AMP synthase</shortName>
        <ecNumber evidence="9">2.7.7.87</ecNumber>
    </recommendedName>
    <alternativeName>
        <fullName evidence="9">L-threonylcarbamoyladenylate synthase</fullName>
    </alternativeName>
    <alternativeName>
        <fullName evidence="9">t(6)A37 threonylcarbamoyladenosine biosynthesis protein TsaC</fullName>
    </alternativeName>
    <alternativeName>
        <fullName evidence="9">tRNA threonylcarbamoyladenosine biosynthesis protein TsaC</fullName>
    </alternativeName>
</protein>
<dbReference type="SUPFAM" id="SSF55821">
    <property type="entry name" value="YrdC/RibB"/>
    <property type="match status" value="1"/>
</dbReference>
<comment type="subcellular location">
    <subcellularLocation>
        <location evidence="1 9">Cytoplasm</location>
    </subcellularLocation>
</comment>
<comment type="catalytic activity">
    <reaction evidence="8 9">
        <text>L-threonine + hydrogencarbonate + ATP = L-threonylcarbamoyladenylate + diphosphate + H2O</text>
        <dbReference type="Rhea" id="RHEA:36407"/>
        <dbReference type="ChEBI" id="CHEBI:15377"/>
        <dbReference type="ChEBI" id="CHEBI:17544"/>
        <dbReference type="ChEBI" id="CHEBI:30616"/>
        <dbReference type="ChEBI" id="CHEBI:33019"/>
        <dbReference type="ChEBI" id="CHEBI:57926"/>
        <dbReference type="ChEBI" id="CHEBI:73682"/>
        <dbReference type="EC" id="2.7.7.87"/>
    </reaction>
</comment>
<comment type="similarity">
    <text evidence="9">Belongs to the SUA5 family. TsaC subfamily.</text>
</comment>
<comment type="function">
    <text evidence="9">Required for the formation of a threonylcarbamoyl group on adenosine at position 37 (t(6)A37) in tRNAs that read codons beginning with adenine. Catalyzes the conversion of L-threonine, HCO(3)(-)/CO(2) and ATP to give threonylcarbamoyl-AMP (TC-AMP) as the acyladenylate intermediate, with the release of diphosphate.</text>
</comment>
<dbReference type="PROSITE" id="PS51163">
    <property type="entry name" value="YRDC"/>
    <property type="match status" value="1"/>
</dbReference>
<evidence type="ECO:0000256" key="6">
    <source>
        <dbReference type="ARBA" id="ARBA00022741"/>
    </source>
</evidence>
<reference evidence="12" key="1">
    <citation type="submission" date="2017-05" db="EMBL/GenBank/DDBJ databases">
        <title>Complete and WGS of Bordetella genogroups.</title>
        <authorList>
            <person name="Spilker T."/>
            <person name="Lipuma J."/>
        </authorList>
    </citation>
    <scope>NUCLEOTIDE SEQUENCE [LARGE SCALE GENOMIC DNA]</scope>
    <source>
        <strain evidence="12">AU16122</strain>
    </source>
</reference>
<gene>
    <name evidence="9" type="primary">tsaC</name>
    <name evidence="11" type="ORF">CAL29_11755</name>
</gene>
<dbReference type="EC" id="2.7.7.87" evidence="9"/>
<dbReference type="PANTHER" id="PTHR17490">
    <property type="entry name" value="SUA5"/>
    <property type="match status" value="1"/>
</dbReference>
<keyword evidence="6 9" id="KW-0547">Nucleotide-binding</keyword>
<dbReference type="EMBL" id="NEVM01000002">
    <property type="protein sequence ID" value="OZI34213.1"/>
    <property type="molecule type" value="Genomic_DNA"/>
</dbReference>
<evidence type="ECO:0000313" key="11">
    <source>
        <dbReference type="EMBL" id="OZI34213.1"/>
    </source>
</evidence>
<dbReference type="GO" id="GO:0002949">
    <property type="term" value="P:tRNA threonylcarbamoyladenosine modification"/>
    <property type="evidence" value="ECO:0007669"/>
    <property type="project" value="UniProtKB-UniRule"/>
</dbReference>
<sequence length="188" mass="19625">MSVLTNDPADLAMPLRGGRIVAYPTEAVFGLGCDPHSERAVADLAALKQRSPEQGFLLIGSDFAQIAPYIDMGKTPADALDRAMATWPGPYTWIFPASPHAPSWLRGTRAGVALRVTGHAWAARVCEAFGAAIVSTSANPHGLPPARTAREAQAYFPTGLGAILDAPVGAQGRPSTIRDALTGAIARA</sequence>
<dbReference type="OrthoDB" id="9814580at2"/>
<dbReference type="InterPro" id="IPR006070">
    <property type="entry name" value="Sua5-like_dom"/>
</dbReference>
<accession>A0A261SCW7</accession>
<evidence type="ECO:0000256" key="2">
    <source>
        <dbReference type="ARBA" id="ARBA00022490"/>
    </source>
</evidence>
<dbReference type="GO" id="GO:0006450">
    <property type="term" value="P:regulation of translational fidelity"/>
    <property type="evidence" value="ECO:0007669"/>
    <property type="project" value="TreeGrafter"/>
</dbReference>
<organism evidence="11 12">
    <name type="scientific">Bordetella genomosp. 10</name>
    <dbReference type="NCBI Taxonomy" id="1416804"/>
    <lineage>
        <taxon>Bacteria</taxon>
        <taxon>Pseudomonadati</taxon>
        <taxon>Pseudomonadota</taxon>
        <taxon>Betaproteobacteria</taxon>
        <taxon>Burkholderiales</taxon>
        <taxon>Alcaligenaceae</taxon>
        <taxon>Bordetella</taxon>
    </lineage>
</organism>
<dbReference type="InterPro" id="IPR050156">
    <property type="entry name" value="TC-AMP_synthase_SUA5"/>
</dbReference>
<dbReference type="InterPro" id="IPR017945">
    <property type="entry name" value="DHBP_synth_RibB-like_a/b_dom"/>
</dbReference>
<dbReference type="Gene3D" id="3.90.870.10">
    <property type="entry name" value="DHBP synthase"/>
    <property type="match status" value="1"/>
</dbReference>
<evidence type="ECO:0000313" key="12">
    <source>
        <dbReference type="Proteomes" id="UP000216020"/>
    </source>
</evidence>
<dbReference type="RefSeq" id="WP_094853212.1">
    <property type="nucleotide sequence ID" value="NZ_NEVM01000002.1"/>
</dbReference>
<dbReference type="GO" id="GO:0005737">
    <property type="term" value="C:cytoplasm"/>
    <property type="evidence" value="ECO:0007669"/>
    <property type="project" value="UniProtKB-SubCell"/>
</dbReference>
<evidence type="ECO:0000256" key="8">
    <source>
        <dbReference type="ARBA" id="ARBA00048366"/>
    </source>
</evidence>
<evidence type="ECO:0000256" key="9">
    <source>
        <dbReference type="HAMAP-Rule" id="MF_01852"/>
    </source>
</evidence>
<dbReference type="PANTHER" id="PTHR17490:SF18">
    <property type="entry name" value="THREONYLCARBAMOYL-AMP SYNTHASE"/>
    <property type="match status" value="1"/>
</dbReference>
<evidence type="ECO:0000256" key="4">
    <source>
        <dbReference type="ARBA" id="ARBA00022694"/>
    </source>
</evidence>
<keyword evidence="12" id="KW-1185">Reference proteome</keyword>
<proteinExistence type="inferred from homology"/>
<keyword evidence="7 9" id="KW-0067">ATP-binding</keyword>
<dbReference type="AlphaFoldDB" id="A0A261SCW7"/>
<name>A0A261SCW7_9BORD</name>
<evidence type="ECO:0000259" key="10">
    <source>
        <dbReference type="PROSITE" id="PS51163"/>
    </source>
</evidence>
<keyword evidence="3 9" id="KW-0808">Transferase</keyword>
<keyword evidence="2 9" id="KW-0963">Cytoplasm</keyword>
<evidence type="ECO:0000256" key="7">
    <source>
        <dbReference type="ARBA" id="ARBA00022840"/>
    </source>
</evidence>
<keyword evidence="4 9" id="KW-0819">tRNA processing</keyword>
<dbReference type="Pfam" id="PF01300">
    <property type="entry name" value="Sua5_yciO_yrdC"/>
    <property type="match status" value="1"/>
</dbReference>